<evidence type="ECO:0000313" key="1">
    <source>
        <dbReference type="EnsemblPlants" id="PGSC0003DMT400092819"/>
    </source>
</evidence>
<proteinExistence type="predicted"/>
<organism evidence="1 2">
    <name type="scientific">Solanum tuberosum</name>
    <name type="common">Potato</name>
    <dbReference type="NCBI Taxonomy" id="4113"/>
    <lineage>
        <taxon>Eukaryota</taxon>
        <taxon>Viridiplantae</taxon>
        <taxon>Streptophyta</taxon>
        <taxon>Embryophyta</taxon>
        <taxon>Tracheophyta</taxon>
        <taxon>Spermatophyta</taxon>
        <taxon>Magnoliopsida</taxon>
        <taxon>eudicotyledons</taxon>
        <taxon>Gunneridae</taxon>
        <taxon>Pentapetalae</taxon>
        <taxon>asterids</taxon>
        <taxon>lamiids</taxon>
        <taxon>Solanales</taxon>
        <taxon>Solanaceae</taxon>
        <taxon>Solanoideae</taxon>
        <taxon>Solaneae</taxon>
        <taxon>Solanum</taxon>
    </lineage>
</organism>
<dbReference type="AlphaFoldDB" id="M1DQL6"/>
<dbReference type="EnsemblPlants" id="PGSC0003DMT400092819">
    <property type="protein sequence ID" value="PGSC0003DMT400092819"/>
    <property type="gene ID" value="PGSC0003DMG400042390"/>
</dbReference>
<accession>M1DQL6</accession>
<dbReference type="Gramene" id="PGSC0003DMT400092819">
    <property type="protein sequence ID" value="PGSC0003DMT400092819"/>
    <property type="gene ID" value="PGSC0003DMG400042390"/>
</dbReference>
<dbReference type="HOGENOM" id="CLU_2296650_0_0_1"/>
<sequence>MVAISCVTYFGSVYISIGIPLKYNDVNVNELHDGMEAKHRVDMASGIPLTVWGYMTPDSMSSLHGLCRFNAYSHHMRWALWFLDEFYEVWVVVWDDIHALH</sequence>
<keyword evidence="2" id="KW-1185">Reference proteome</keyword>
<dbReference type="InParanoid" id="M1DQL6"/>
<dbReference type="PaxDb" id="4113-PGSC0003DMT400092819"/>
<name>M1DQL6_SOLTU</name>
<reference evidence="2" key="1">
    <citation type="journal article" date="2011" name="Nature">
        <title>Genome sequence and analysis of the tuber crop potato.</title>
        <authorList>
            <consortium name="The Potato Genome Sequencing Consortium"/>
        </authorList>
    </citation>
    <scope>NUCLEOTIDE SEQUENCE [LARGE SCALE GENOMIC DNA]</scope>
    <source>
        <strain evidence="2">cv. DM1-3 516 R44</strain>
    </source>
</reference>
<protein>
    <submittedName>
        <fullName evidence="1">Uncharacterized protein</fullName>
    </submittedName>
</protein>
<evidence type="ECO:0000313" key="2">
    <source>
        <dbReference type="Proteomes" id="UP000011115"/>
    </source>
</evidence>
<dbReference type="Proteomes" id="UP000011115">
    <property type="component" value="Unassembled WGS sequence"/>
</dbReference>
<reference evidence="1" key="2">
    <citation type="submission" date="2015-06" db="UniProtKB">
        <authorList>
            <consortium name="EnsemblPlants"/>
        </authorList>
    </citation>
    <scope>IDENTIFICATION</scope>
    <source>
        <strain evidence="1">DM1-3 516 R44</strain>
    </source>
</reference>